<sequence length="211" mass="22933">MNQSWQPYGPQQGAPPGAAGATPRSQPRQTVQGAGGQPQPYAVPGAGAHRPAQPQLYVQAQPHRNSVPLPQGAGAAGQVIHQAQPVSMLPAPAPAAQNGAGLGSKLMNVLGSFSMADVQNFMQRMGGIEGIVDKVGKAQRVLQSVSQMAPMIKIIFGLFGKDDKEEETEETKPPRKRKRRRRKRKLSKRRSPRRRAGPKRSLPLRKRRPIR</sequence>
<feature type="region of interest" description="Disordered" evidence="1">
    <location>
        <begin position="163"/>
        <end position="211"/>
    </location>
</feature>
<feature type="region of interest" description="Disordered" evidence="1">
    <location>
        <begin position="1"/>
        <end position="50"/>
    </location>
</feature>
<gene>
    <name evidence="2" type="ORF">ACFQWB_09635</name>
</gene>
<comment type="caution">
    <text evidence="2">The sequence shown here is derived from an EMBL/GenBank/DDBJ whole genome shotgun (WGS) entry which is preliminary data.</text>
</comment>
<accession>A0ABW2V5P3</accession>
<name>A0ABW2V5P3_9BACL</name>
<proteinExistence type="predicted"/>
<dbReference type="Proteomes" id="UP001596528">
    <property type="component" value="Unassembled WGS sequence"/>
</dbReference>
<feature type="compositionally biased region" description="Low complexity" evidence="1">
    <location>
        <begin position="1"/>
        <end position="21"/>
    </location>
</feature>
<dbReference type="RefSeq" id="WP_138789723.1">
    <property type="nucleotide sequence ID" value="NZ_JBHTGQ010000020.1"/>
</dbReference>
<evidence type="ECO:0000313" key="3">
    <source>
        <dbReference type="Proteomes" id="UP001596528"/>
    </source>
</evidence>
<evidence type="ECO:0000313" key="2">
    <source>
        <dbReference type="EMBL" id="MFC7750189.1"/>
    </source>
</evidence>
<reference evidence="3" key="1">
    <citation type="journal article" date="2019" name="Int. J. Syst. Evol. Microbiol.">
        <title>The Global Catalogue of Microorganisms (GCM) 10K type strain sequencing project: providing services to taxonomists for standard genome sequencing and annotation.</title>
        <authorList>
            <consortium name="The Broad Institute Genomics Platform"/>
            <consortium name="The Broad Institute Genome Sequencing Center for Infectious Disease"/>
            <person name="Wu L."/>
            <person name="Ma J."/>
        </authorList>
    </citation>
    <scope>NUCLEOTIDE SEQUENCE [LARGE SCALE GENOMIC DNA]</scope>
    <source>
        <strain evidence="3">JCM 18657</strain>
    </source>
</reference>
<evidence type="ECO:0008006" key="4">
    <source>
        <dbReference type="Google" id="ProtNLM"/>
    </source>
</evidence>
<feature type="compositionally biased region" description="Polar residues" evidence="1">
    <location>
        <begin position="23"/>
        <end position="32"/>
    </location>
</feature>
<dbReference type="EMBL" id="JBHTGQ010000020">
    <property type="protein sequence ID" value="MFC7750189.1"/>
    <property type="molecule type" value="Genomic_DNA"/>
</dbReference>
<organism evidence="2 3">
    <name type="scientific">Paenibacillus thermoaerophilus</name>
    <dbReference type="NCBI Taxonomy" id="1215385"/>
    <lineage>
        <taxon>Bacteria</taxon>
        <taxon>Bacillati</taxon>
        <taxon>Bacillota</taxon>
        <taxon>Bacilli</taxon>
        <taxon>Bacillales</taxon>
        <taxon>Paenibacillaceae</taxon>
        <taxon>Paenibacillus</taxon>
    </lineage>
</organism>
<keyword evidence="3" id="KW-1185">Reference proteome</keyword>
<evidence type="ECO:0000256" key="1">
    <source>
        <dbReference type="SAM" id="MobiDB-lite"/>
    </source>
</evidence>
<feature type="compositionally biased region" description="Basic residues" evidence="1">
    <location>
        <begin position="174"/>
        <end position="211"/>
    </location>
</feature>
<protein>
    <recommendedName>
        <fullName evidence="4">YqfQ-like protein</fullName>
    </recommendedName>
</protein>